<feature type="domain" description="ABC3 transporter permease C-terminal" evidence="8">
    <location>
        <begin position="279"/>
        <end position="400"/>
    </location>
</feature>
<dbReference type="EMBL" id="BAAAQN010000002">
    <property type="protein sequence ID" value="GAA2012291.1"/>
    <property type="molecule type" value="Genomic_DNA"/>
</dbReference>
<feature type="transmembrane region" description="Helical" evidence="7">
    <location>
        <begin position="275"/>
        <end position="299"/>
    </location>
</feature>
<feature type="transmembrane region" description="Helical" evidence="7">
    <location>
        <begin position="16"/>
        <end position="36"/>
    </location>
</feature>
<reference evidence="11" key="1">
    <citation type="journal article" date="2019" name="Int. J. Syst. Evol. Microbiol.">
        <title>The Global Catalogue of Microorganisms (GCM) 10K type strain sequencing project: providing services to taxonomists for standard genome sequencing and annotation.</title>
        <authorList>
            <consortium name="The Broad Institute Genomics Platform"/>
            <consortium name="The Broad Institute Genome Sequencing Center for Infectious Disease"/>
            <person name="Wu L."/>
            <person name="Ma J."/>
        </authorList>
    </citation>
    <scope>NUCLEOTIDE SEQUENCE [LARGE SCALE GENOMIC DNA]</scope>
    <source>
        <strain evidence="11">JCM 16014</strain>
    </source>
</reference>
<dbReference type="InterPro" id="IPR025857">
    <property type="entry name" value="MacB_PCD"/>
</dbReference>
<evidence type="ECO:0000259" key="9">
    <source>
        <dbReference type="Pfam" id="PF12704"/>
    </source>
</evidence>
<keyword evidence="5 7" id="KW-0472">Membrane</keyword>
<evidence type="ECO:0000256" key="6">
    <source>
        <dbReference type="ARBA" id="ARBA00038076"/>
    </source>
</evidence>
<feature type="transmembrane region" description="Helical" evidence="7">
    <location>
        <begin position="500"/>
        <end position="520"/>
    </location>
</feature>
<evidence type="ECO:0000313" key="10">
    <source>
        <dbReference type="EMBL" id="GAA2012291.1"/>
    </source>
</evidence>
<evidence type="ECO:0000259" key="8">
    <source>
        <dbReference type="Pfam" id="PF02687"/>
    </source>
</evidence>
<keyword evidence="11" id="KW-1185">Reference proteome</keyword>
<dbReference type="Proteomes" id="UP001500751">
    <property type="component" value="Unassembled WGS sequence"/>
</dbReference>
<keyword evidence="2" id="KW-1003">Cell membrane</keyword>
<proteinExistence type="inferred from homology"/>
<organism evidence="10 11">
    <name type="scientific">Catenulispora yoronensis</name>
    <dbReference type="NCBI Taxonomy" id="450799"/>
    <lineage>
        <taxon>Bacteria</taxon>
        <taxon>Bacillati</taxon>
        <taxon>Actinomycetota</taxon>
        <taxon>Actinomycetes</taxon>
        <taxon>Catenulisporales</taxon>
        <taxon>Catenulisporaceae</taxon>
        <taxon>Catenulispora</taxon>
    </lineage>
</organism>
<feature type="domain" description="MacB-like periplasmic core" evidence="9">
    <location>
        <begin position="500"/>
        <end position="696"/>
    </location>
</feature>
<comment type="subcellular location">
    <subcellularLocation>
        <location evidence="1">Cell membrane</location>
        <topology evidence="1">Multi-pass membrane protein</topology>
    </subcellularLocation>
</comment>
<feature type="transmembrane region" description="Helical" evidence="7">
    <location>
        <begin position="778"/>
        <end position="798"/>
    </location>
</feature>
<name>A0ABP5EZ62_9ACTN</name>
<evidence type="ECO:0000256" key="1">
    <source>
        <dbReference type="ARBA" id="ARBA00004651"/>
    </source>
</evidence>
<dbReference type="Pfam" id="PF12704">
    <property type="entry name" value="MacB_PCD"/>
    <property type="match status" value="2"/>
</dbReference>
<comment type="similarity">
    <text evidence="6">Belongs to the ABC-4 integral membrane protein family.</text>
</comment>
<feature type="domain" description="ABC3 transporter permease C-terminal" evidence="8">
    <location>
        <begin position="729"/>
        <end position="845"/>
    </location>
</feature>
<sequence>MLTIALRNLTARRRRLIGTFLAVFLGVAFLAGTMTLNATLSRNFDNLFATADNGVAAVVRSDTLISDSARTGPIGGLRAPVPSRLADTLRTVPGVAAAEPDIVGYGQLLGADGKAVGGNGPPRLAGNWIPSEQLNAYHLVAGRAPRDVAAGQPVEAVINRGAANSGKLKLGDTTTVQTPLPVRVTIVGIAGFGGQDGIGQSTYVGFTQTVAEKYVGRAGQATQIMVAAKNGASQDTVVAAVTKALPSGVSAISGAAYTKANTDAIGKAFLTFFKAFLLVFAAVALLVASFSIHNTYTILTAQRTRENALLRALGASRAQILRSSLAEAALLGLLASAVGVLGGLGIAQGLKALFDAAGFALPAGGLAVTWTTILLALLVGVGVTALAALGPAVRASRVPPLAALREAALGEARSGFGRVRTPLGAVLLGGGVVLAVAGGSIAAAGAGAAATTVGVVLLGPVAARAAVRVLGSLVTAGGRLAGTTGVLARRNAARDPRRTSATATALMVGVAVVTLLTVFATSVKQSLKDDVDRSFAGDLAVSSPAFGGGGLSPQLAADLRRVPGVEAAVGIGTGTASIGGASADVTFADTDSLARAVSLDVRGGSVAALAGGHAVGVSDKEAKKHPLGSTVSVMFPDGSTGTVPVGLVYGPRGSFEDYLIDAATWSRHADQATDTQVIVKLAPGTSPAAGRAALTAAVVPCGSPDVQDRQQFADAQASGVDVVLTISYVLLVLAIVIALAGIANTLALSVHERTRELGLLRAVGLTRRQARSLVRWESLLVALFGTLGGVALGTFLGWTLVRAASSSTAIAFAASPPILLLILAAGAAAGVLAAARPARRAARLDLLAAIGQE</sequence>
<keyword evidence="3 7" id="KW-0812">Transmembrane</keyword>
<feature type="transmembrane region" description="Helical" evidence="7">
    <location>
        <begin position="465"/>
        <end position="488"/>
    </location>
</feature>
<evidence type="ECO:0000256" key="5">
    <source>
        <dbReference type="ARBA" id="ARBA00023136"/>
    </source>
</evidence>
<evidence type="ECO:0000256" key="2">
    <source>
        <dbReference type="ARBA" id="ARBA00022475"/>
    </source>
</evidence>
<feature type="domain" description="MacB-like periplasmic core" evidence="9">
    <location>
        <begin position="19"/>
        <end position="243"/>
    </location>
</feature>
<feature type="transmembrane region" description="Helical" evidence="7">
    <location>
        <begin position="423"/>
        <end position="445"/>
    </location>
</feature>
<evidence type="ECO:0000256" key="3">
    <source>
        <dbReference type="ARBA" id="ARBA00022692"/>
    </source>
</evidence>
<feature type="transmembrane region" description="Helical" evidence="7">
    <location>
        <begin position="728"/>
        <end position="750"/>
    </location>
</feature>
<keyword evidence="4 7" id="KW-1133">Transmembrane helix</keyword>
<dbReference type="Pfam" id="PF02687">
    <property type="entry name" value="FtsX"/>
    <property type="match status" value="2"/>
</dbReference>
<dbReference type="PANTHER" id="PTHR30572">
    <property type="entry name" value="MEMBRANE COMPONENT OF TRANSPORTER-RELATED"/>
    <property type="match status" value="1"/>
</dbReference>
<protein>
    <submittedName>
        <fullName evidence="10">ABC transporter permease</fullName>
    </submittedName>
</protein>
<dbReference type="RefSeq" id="WP_344663647.1">
    <property type="nucleotide sequence ID" value="NZ_BAAAQN010000002.1"/>
</dbReference>
<evidence type="ECO:0000256" key="4">
    <source>
        <dbReference type="ARBA" id="ARBA00022989"/>
    </source>
</evidence>
<comment type="caution">
    <text evidence="10">The sequence shown here is derived from an EMBL/GenBank/DDBJ whole genome shotgun (WGS) entry which is preliminary data.</text>
</comment>
<accession>A0ABP5EZ62</accession>
<evidence type="ECO:0000313" key="11">
    <source>
        <dbReference type="Proteomes" id="UP001500751"/>
    </source>
</evidence>
<dbReference type="InterPro" id="IPR050250">
    <property type="entry name" value="Macrolide_Exporter_MacB"/>
</dbReference>
<evidence type="ECO:0000256" key="7">
    <source>
        <dbReference type="SAM" id="Phobius"/>
    </source>
</evidence>
<feature type="transmembrane region" description="Helical" evidence="7">
    <location>
        <begin position="320"/>
        <end position="347"/>
    </location>
</feature>
<feature type="transmembrane region" description="Helical" evidence="7">
    <location>
        <begin position="367"/>
        <end position="389"/>
    </location>
</feature>
<feature type="transmembrane region" description="Helical" evidence="7">
    <location>
        <begin position="810"/>
        <end position="835"/>
    </location>
</feature>
<dbReference type="PANTHER" id="PTHR30572:SF4">
    <property type="entry name" value="ABC TRANSPORTER PERMEASE YTRF"/>
    <property type="match status" value="1"/>
</dbReference>
<gene>
    <name evidence="10" type="ORF">GCM10009839_03240</name>
</gene>
<dbReference type="InterPro" id="IPR003838">
    <property type="entry name" value="ABC3_permease_C"/>
</dbReference>